<evidence type="ECO:0000313" key="6">
    <source>
        <dbReference type="EMBL" id="KNC52099.1"/>
    </source>
</evidence>
<dbReference type="RefSeq" id="XP_013762104.1">
    <property type="nucleotide sequence ID" value="XM_013906650.1"/>
</dbReference>
<dbReference type="GeneID" id="25560702"/>
<dbReference type="PANTHER" id="PTHR12609">
    <property type="entry name" value="MICROTUBULE ASSOCIATED PROTEIN XMAP215"/>
    <property type="match status" value="1"/>
</dbReference>
<evidence type="ECO:0000256" key="2">
    <source>
        <dbReference type="ARBA" id="ARBA00022490"/>
    </source>
</evidence>
<dbReference type="InterPro" id="IPR016024">
    <property type="entry name" value="ARM-type_fold"/>
</dbReference>
<dbReference type="OMA" id="NWKERKE"/>
<feature type="region of interest" description="Disordered" evidence="4">
    <location>
        <begin position="1784"/>
        <end position="1876"/>
    </location>
</feature>
<dbReference type="GO" id="GO:0061863">
    <property type="term" value="F:microtubule plus end polymerase"/>
    <property type="evidence" value="ECO:0007669"/>
    <property type="project" value="InterPro"/>
</dbReference>
<feature type="compositionally biased region" description="Basic residues" evidence="4">
    <location>
        <begin position="1118"/>
        <end position="1143"/>
    </location>
</feature>
<feature type="domain" description="TOG" evidence="5">
    <location>
        <begin position="867"/>
        <end position="1098"/>
    </location>
</feature>
<dbReference type="Proteomes" id="UP000054408">
    <property type="component" value="Unassembled WGS sequence"/>
</dbReference>
<dbReference type="GO" id="GO:0051010">
    <property type="term" value="F:microtubule plus-end binding"/>
    <property type="evidence" value="ECO:0007669"/>
    <property type="project" value="InterPro"/>
</dbReference>
<feature type="domain" description="TOG" evidence="5">
    <location>
        <begin position="1194"/>
        <end position="1431"/>
    </location>
</feature>
<keyword evidence="3" id="KW-0206">Cytoskeleton</keyword>
<feature type="domain" description="TOG" evidence="5">
    <location>
        <begin position="569"/>
        <end position="805"/>
    </location>
</feature>
<feature type="region of interest" description="Disordered" evidence="4">
    <location>
        <begin position="2024"/>
        <end position="2055"/>
    </location>
</feature>
<evidence type="ECO:0000313" key="7">
    <source>
        <dbReference type="Proteomes" id="UP000054408"/>
    </source>
</evidence>
<dbReference type="GO" id="GO:0046785">
    <property type="term" value="P:microtubule polymerization"/>
    <property type="evidence" value="ECO:0007669"/>
    <property type="project" value="InterPro"/>
</dbReference>
<proteinExistence type="predicted"/>
<dbReference type="EMBL" id="GL349436">
    <property type="protein sequence ID" value="KNC52099.1"/>
    <property type="molecule type" value="Genomic_DNA"/>
</dbReference>
<dbReference type="eggNOG" id="KOG1820">
    <property type="taxonomic scope" value="Eukaryota"/>
</dbReference>
<gene>
    <name evidence="6" type="ORF">AMSG_00927</name>
</gene>
<feature type="compositionally biased region" description="Low complexity" evidence="4">
    <location>
        <begin position="2024"/>
        <end position="2039"/>
    </location>
</feature>
<evidence type="ECO:0000256" key="4">
    <source>
        <dbReference type="SAM" id="MobiDB-lite"/>
    </source>
</evidence>
<keyword evidence="2" id="KW-0963">Cytoplasm</keyword>
<reference evidence="6 7" key="1">
    <citation type="submission" date="2010-05" db="EMBL/GenBank/DDBJ databases">
        <title>The Genome Sequence of Thecamonas trahens ATCC 50062.</title>
        <authorList>
            <consortium name="The Broad Institute Genome Sequencing Platform"/>
            <person name="Russ C."/>
            <person name="Cuomo C."/>
            <person name="Shea T."/>
            <person name="Young S.K."/>
            <person name="Zeng Q."/>
            <person name="Koehrsen M."/>
            <person name="Haas B."/>
            <person name="Borodovsky M."/>
            <person name="Guigo R."/>
            <person name="Alvarado L."/>
            <person name="Berlin A."/>
            <person name="Bochicchio J."/>
            <person name="Borenstein D."/>
            <person name="Chapman S."/>
            <person name="Chen Z."/>
            <person name="Freedman E."/>
            <person name="Gellesch M."/>
            <person name="Goldberg J."/>
            <person name="Griggs A."/>
            <person name="Gujja S."/>
            <person name="Heilman E."/>
            <person name="Heiman D."/>
            <person name="Hepburn T."/>
            <person name="Howarth C."/>
            <person name="Jen D."/>
            <person name="Larson L."/>
            <person name="Mehta T."/>
            <person name="Park D."/>
            <person name="Pearson M."/>
            <person name="Roberts A."/>
            <person name="Saif S."/>
            <person name="Shenoy N."/>
            <person name="Sisk P."/>
            <person name="Stolte C."/>
            <person name="Sykes S."/>
            <person name="Thomson T."/>
            <person name="Walk T."/>
            <person name="White J."/>
            <person name="Yandava C."/>
            <person name="Burger G."/>
            <person name="Gray M.W."/>
            <person name="Holland P.W.H."/>
            <person name="King N."/>
            <person name="Lang F.B.F."/>
            <person name="Roger A.J."/>
            <person name="Ruiz-Trillo I."/>
            <person name="Lander E."/>
            <person name="Nusbaum C."/>
        </authorList>
    </citation>
    <scope>NUCLEOTIDE SEQUENCE [LARGE SCALE GENOMIC DNA]</scope>
    <source>
        <strain evidence="6 7">ATCC 50062</strain>
    </source>
</reference>
<dbReference type="InterPro" id="IPR045110">
    <property type="entry name" value="XMAP215"/>
</dbReference>
<dbReference type="STRING" id="461836.A0A0L0DIC5"/>
<feature type="domain" description="TOG" evidence="5">
    <location>
        <begin position="1"/>
        <end position="225"/>
    </location>
</feature>
<comment type="subcellular location">
    <subcellularLocation>
        <location evidence="1">Cytoplasm</location>
        <location evidence="1">Cytoskeleton</location>
    </subcellularLocation>
</comment>
<evidence type="ECO:0000256" key="3">
    <source>
        <dbReference type="ARBA" id="ARBA00023212"/>
    </source>
</evidence>
<protein>
    <submittedName>
        <fullName evidence="6">Spindle pole body component alp14</fullName>
    </submittedName>
</protein>
<sequence length="2073" mass="215633">MAASDLESSLSASKWSTRRDAYAELAKAFEAAADDSDPVYSQFAPALVKAVADSNEMARKEGVNAAAAFFRTAGLAVARGYAADITAGIVSTAFKSKRCVEPAKSALLDALTAGPEVLEAVVEIVLTKGFTHKTPKVVEAAVIAVKDAVLAFGRVTFAIGDILKAVAPLFSHAARPVRKEALELAASLKRVVGPAIQRVLNNSLRQAQLDEVEAFLAERPAAAPAPCMFFRGQEPPPAALAPAAAAVSATAGAAPIGAASAPVPATAVTPTPVVLEEAVDIMAAFPADPVAPLDAPKWKDRKDALEGYIKILEGAGRYDESGHYGPLLEKCASLVAADKNVFVVAKAANVIELVAAGLATTPNAIRCYATGLLRPLLARSKEKKASVRAALDGALATLAGSLTIEETVLEILVESAGDKNPNVGMAVAKTIAAGMSRGASLPPPSLKPTLEALRGLTEARDSAVRDTANAAVAAIVLALPDRATRGFLDSLKPARKDAILALNAAASAPAPAPAPAPAAAAAPAVRARPAAAAASSTAVPAAAPRVAAAPAAAPVVAPYEVVSVEMSNPLPPELAIARAEGLVPGAILTQLAAKGWKERKAGMEALRGFVEGLGSPIDGETGEALVRLMAKNPSFSDSNFQVVTAMANLVGYIATECLAFNKSAGSAVVAGLTSKLGDRKLTKPAEDALLNLAEALSLDFVFALMHKAMPSLKSPKIQEAALVWMAAAVTEFGGARTIRVKDTVAFIKSMLKSSNAKVRAAAVALIGSLAPTAGKSIGLMFADVKPSLQASIADSVATGVATTAPLPVRFYRREPPPVPMPSAAPAAVAVGGGAACAAAAGDSARASSPPVLAAVPGVLGEAPVEDEYMPRVDIASKIKESVLKAMGDKSWKTRKEAMETVAKEVKASGSHIVANVDSIMGALKGRFADANKNLTIVAADLMAELFAAMGRNGGKYARLGTACAAKLFADKKTTVRAAAGRLLAAIVEVAGIEECLPVLSGALADANMTAALESASFLVQYLPALEHPSVDAWPLAPGLVKACLARDPKVRKHTEAMLATMVPRYSFGKFKGLTEKLKKADKISVMAMLTPFQGVKPSSSAPASAPPPAKAAAPASSHGHKKSTKAPKRAKSRKPGTRKKSMKRPATSAGAKASGASGSKANSALFVGTAGRMASRAKKNRSRKWVVANRSVPELVERLQEESMDAVAPALLDLWLASDFNSHNKAFALMEGALANEFEALMANLDLALRWVSLRLGNSNTSVTLKALSFVEALFGKLETIGKRLDEFSASVFLPSLVEMLGDSKDPIRATTRGLFRTLRHIYPASRIFALVFAGTKSKNWRLRVEAIDELGRLISANGLDVCNVSKVFPALGARLAESDANVREAAISVFMATYAMVGDKLFAMLGKKLPRASTELLKERIKHSGVAAPEPEVVEAEPVLVKAKPSVAPAVAPAVEPAVAPVVAHADAPAAEPVTKPEAEATTAVTTQAEVAAEAEQSIVAKVEAELKKGTEAGAVAAVEALLDALENSVDVIEPHIDVIVANLVLQLHFAIQPLQVRHAKHVLHGLMQVFSKSSLVLRLSSATLQQVLHELVVRLIDEPLKASEEGKSIHLGLNMLMLNVMSSCARTPVVVLLLGALEANLFRTAAGSYAPDAYVELVCKSLLRQARSLKGVDWAEVTGAMARLFTTHPRSKWDDTEAAAPLKVLKIIVMELVRERGADAAREYVHNGSTLAGADFVLELIESIAMASSSAAPTPVVETPQAAAPALTPAPAAVPAATASATSPVLASRGQVASSKKKSSSGSRLRKSFKKSLKKKSLKRPSTSRKKSTKSGLREPKARSSIKKPARSVRAEPQTPTSPKASRKRNSFGSTTPEARRSLLSIVKKLSGDDAETREAFRQLADFQVKYADFDLEPFLATKSETFRAFVANGLAQVELERKNPEVAAAAVAAAAAPAAVPAPVAPRANVSAEAKAAPGDAAPAAAPEENAYVARLRRLQSKFNIEPKTQLVAVKAKPVAAAPAAVGPDAKENVAVAAGRAEAEPAAKKASSEEAAAKLDSLKSRLQRLKALRG</sequence>
<organism evidence="6 7">
    <name type="scientific">Thecamonas trahens ATCC 50062</name>
    <dbReference type="NCBI Taxonomy" id="461836"/>
    <lineage>
        <taxon>Eukaryota</taxon>
        <taxon>Apusozoa</taxon>
        <taxon>Apusomonadida</taxon>
        <taxon>Apusomonadidae</taxon>
        <taxon>Thecamonas</taxon>
    </lineage>
</organism>
<accession>A0A0L0DIC5</accession>
<feature type="region of interest" description="Disordered" evidence="4">
    <location>
        <begin position="1095"/>
        <end position="1159"/>
    </location>
</feature>
<dbReference type="InterPro" id="IPR011989">
    <property type="entry name" value="ARM-like"/>
</dbReference>
<dbReference type="InterPro" id="IPR048491">
    <property type="entry name" value="XMAP215_CLASP_TOG"/>
</dbReference>
<keyword evidence="7" id="KW-1185">Reference proteome</keyword>
<dbReference type="GO" id="GO:0005856">
    <property type="term" value="C:cytoskeleton"/>
    <property type="evidence" value="ECO:0007669"/>
    <property type="project" value="UniProtKB-SubCell"/>
</dbReference>
<dbReference type="GO" id="GO:0007051">
    <property type="term" value="P:spindle organization"/>
    <property type="evidence" value="ECO:0007669"/>
    <property type="project" value="InterPro"/>
</dbReference>
<name>A0A0L0DIC5_THETB</name>
<evidence type="ECO:0000259" key="5">
    <source>
        <dbReference type="SMART" id="SM01349"/>
    </source>
</evidence>
<feature type="compositionally biased region" description="Basic residues" evidence="4">
    <location>
        <begin position="1797"/>
        <end position="1831"/>
    </location>
</feature>
<dbReference type="Pfam" id="PF21040">
    <property type="entry name" value="CEP104-like_TOG"/>
    <property type="match status" value="1"/>
</dbReference>
<feature type="compositionally biased region" description="Basic and acidic residues" evidence="4">
    <location>
        <begin position="2040"/>
        <end position="2055"/>
    </location>
</feature>
<evidence type="ECO:0000256" key="1">
    <source>
        <dbReference type="ARBA" id="ARBA00004245"/>
    </source>
</evidence>
<dbReference type="Gene3D" id="1.25.10.10">
    <property type="entry name" value="Leucine-rich Repeat Variant"/>
    <property type="match status" value="5"/>
</dbReference>
<dbReference type="InterPro" id="IPR034085">
    <property type="entry name" value="TOG"/>
</dbReference>
<feature type="domain" description="TOG" evidence="5">
    <location>
        <begin position="274"/>
        <end position="512"/>
    </location>
</feature>
<dbReference type="SMART" id="SM01349">
    <property type="entry name" value="TOG"/>
    <property type="match status" value="5"/>
</dbReference>
<feature type="compositionally biased region" description="Low complexity" evidence="4">
    <location>
        <begin position="1146"/>
        <end position="1159"/>
    </location>
</feature>
<dbReference type="OrthoDB" id="5981756at2759"/>
<dbReference type="SUPFAM" id="SSF48371">
    <property type="entry name" value="ARM repeat"/>
    <property type="match status" value="2"/>
</dbReference>
<dbReference type="Pfam" id="PF21041">
    <property type="entry name" value="XMAP215_CLASP_TOG"/>
    <property type="match status" value="1"/>
</dbReference>
<dbReference type="GO" id="GO:0030951">
    <property type="term" value="P:establishment or maintenance of microtubule cytoskeleton polarity"/>
    <property type="evidence" value="ECO:0007669"/>
    <property type="project" value="InterPro"/>
</dbReference>